<feature type="chain" id="PRO_5013155434" description="YfiR family protein" evidence="1">
    <location>
        <begin position="28"/>
        <end position="179"/>
    </location>
</feature>
<evidence type="ECO:0008006" key="4">
    <source>
        <dbReference type="Google" id="ProtNLM"/>
    </source>
</evidence>
<dbReference type="OrthoDB" id="1342147at2"/>
<evidence type="ECO:0000313" key="2">
    <source>
        <dbReference type="EMBL" id="SHH30337.1"/>
    </source>
</evidence>
<protein>
    <recommendedName>
        <fullName evidence="4">YfiR family protein</fullName>
    </recommendedName>
</protein>
<sequence length="179" mass="19653">MYLKFKINGCFILILLASILPMNDTLAQQRSLSDLQAAILLNAIKYIDWPDSPGNEPFVMTISGDDNLFTALEQAVQSKQKDGKKIIVSKVDVQKPDATTCDLFFLGNDALKSFEKARDVFKAKPTLFVTSKESYGKKGSALNFVIVNGKMVIEINEPVIKEGGFKVSGALLSMATIIK</sequence>
<accession>A0A1M5RVJ3</accession>
<organism evidence="2 3">
    <name type="scientific">Chryseolinea serpens</name>
    <dbReference type="NCBI Taxonomy" id="947013"/>
    <lineage>
        <taxon>Bacteria</taxon>
        <taxon>Pseudomonadati</taxon>
        <taxon>Bacteroidota</taxon>
        <taxon>Cytophagia</taxon>
        <taxon>Cytophagales</taxon>
        <taxon>Fulvivirgaceae</taxon>
        <taxon>Chryseolinea</taxon>
    </lineage>
</organism>
<keyword evidence="1" id="KW-0732">Signal</keyword>
<dbReference type="EMBL" id="FQWQ01000002">
    <property type="protein sequence ID" value="SHH30337.1"/>
    <property type="molecule type" value="Genomic_DNA"/>
</dbReference>
<feature type="signal peptide" evidence="1">
    <location>
        <begin position="1"/>
        <end position="27"/>
    </location>
</feature>
<dbReference type="InterPro" id="IPR025293">
    <property type="entry name" value="YfiR/HmsC-like"/>
</dbReference>
<reference evidence="2 3" key="1">
    <citation type="submission" date="2016-11" db="EMBL/GenBank/DDBJ databases">
        <authorList>
            <person name="Jaros S."/>
            <person name="Januszkiewicz K."/>
            <person name="Wedrychowicz H."/>
        </authorList>
    </citation>
    <scope>NUCLEOTIDE SEQUENCE [LARGE SCALE GENOMIC DNA]</scope>
    <source>
        <strain evidence="2 3">DSM 24574</strain>
    </source>
</reference>
<proteinExistence type="predicted"/>
<dbReference type="AlphaFoldDB" id="A0A1M5RVJ3"/>
<dbReference type="Pfam" id="PF13689">
    <property type="entry name" value="DUF4154"/>
    <property type="match status" value="1"/>
</dbReference>
<dbReference type="Proteomes" id="UP000184212">
    <property type="component" value="Unassembled WGS sequence"/>
</dbReference>
<keyword evidence="3" id="KW-1185">Reference proteome</keyword>
<name>A0A1M5RVJ3_9BACT</name>
<dbReference type="RefSeq" id="WP_073136599.1">
    <property type="nucleotide sequence ID" value="NZ_FQWQ01000002.1"/>
</dbReference>
<dbReference type="STRING" id="947013.SAMN04488109_3607"/>
<evidence type="ECO:0000256" key="1">
    <source>
        <dbReference type="SAM" id="SignalP"/>
    </source>
</evidence>
<gene>
    <name evidence="2" type="ORF">SAMN04488109_3607</name>
</gene>
<evidence type="ECO:0000313" key="3">
    <source>
        <dbReference type="Proteomes" id="UP000184212"/>
    </source>
</evidence>